<organism evidence="2 3">
    <name type="scientific">Kitasatospora phosalacinea</name>
    <dbReference type="NCBI Taxonomy" id="2065"/>
    <lineage>
        <taxon>Bacteria</taxon>
        <taxon>Bacillati</taxon>
        <taxon>Actinomycetota</taxon>
        <taxon>Actinomycetes</taxon>
        <taxon>Kitasatosporales</taxon>
        <taxon>Streptomycetaceae</taxon>
        <taxon>Kitasatospora</taxon>
    </lineage>
</organism>
<proteinExistence type="predicted"/>
<gene>
    <name evidence="2" type="ORF">Kpho02_03860</name>
</gene>
<evidence type="ECO:0000256" key="1">
    <source>
        <dbReference type="SAM" id="SignalP"/>
    </source>
</evidence>
<dbReference type="AlphaFoldDB" id="A0A9W6V0B4"/>
<feature type="signal peptide" evidence="1">
    <location>
        <begin position="1"/>
        <end position="30"/>
    </location>
</feature>
<keyword evidence="1" id="KW-0732">Signal</keyword>
<name>A0A9W6V0B4_9ACTN</name>
<sequence>MRKSKRIAALALSVLGMTTGMLFAAAPAQAASTPSGACNSVGSGYYLIDQHPIGTVADVYLFYNGSSNCAVTWKRSPNGTTRYDLRVNIERQSDLKDAPDAGYYLYYAGPVTLSAKGTCISWGGEAGGVRWYSGWTHCG</sequence>
<dbReference type="RefSeq" id="WP_285732727.1">
    <property type="nucleotide sequence ID" value="NZ_BSSA01000001.1"/>
</dbReference>
<protein>
    <recommendedName>
        <fullName evidence="4">Spore-associated protein A</fullName>
    </recommendedName>
</protein>
<dbReference type="EMBL" id="BSSA01000001">
    <property type="protein sequence ID" value="GLW68087.1"/>
    <property type="molecule type" value="Genomic_DNA"/>
</dbReference>
<evidence type="ECO:0008006" key="4">
    <source>
        <dbReference type="Google" id="ProtNLM"/>
    </source>
</evidence>
<feature type="chain" id="PRO_5040814827" description="Spore-associated protein A" evidence="1">
    <location>
        <begin position="31"/>
        <end position="139"/>
    </location>
</feature>
<comment type="caution">
    <text evidence="2">The sequence shown here is derived from an EMBL/GenBank/DDBJ whole genome shotgun (WGS) entry which is preliminary data.</text>
</comment>
<evidence type="ECO:0000313" key="2">
    <source>
        <dbReference type="EMBL" id="GLW68087.1"/>
    </source>
</evidence>
<dbReference type="Proteomes" id="UP001165041">
    <property type="component" value="Unassembled WGS sequence"/>
</dbReference>
<evidence type="ECO:0000313" key="3">
    <source>
        <dbReference type="Proteomes" id="UP001165041"/>
    </source>
</evidence>
<reference evidence="2" key="1">
    <citation type="submission" date="2023-02" db="EMBL/GenBank/DDBJ databases">
        <title>Kitasatospora phosalacinea NBRC 14627.</title>
        <authorList>
            <person name="Ichikawa N."/>
            <person name="Sato H."/>
            <person name="Tonouchi N."/>
        </authorList>
    </citation>
    <scope>NUCLEOTIDE SEQUENCE</scope>
    <source>
        <strain evidence="2">NBRC 14627</strain>
    </source>
</reference>
<accession>A0A9W6V0B4</accession>